<keyword evidence="3" id="KW-1185">Reference proteome</keyword>
<organism evidence="2 3">
    <name type="scientific">Trifolium medium</name>
    <dbReference type="NCBI Taxonomy" id="97028"/>
    <lineage>
        <taxon>Eukaryota</taxon>
        <taxon>Viridiplantae</taxon>
        <taxon>Streptophyta</taxon>
        <taxon>Embryophyta</taxon>
        <taxon>Tracheophyta</taxon>
        <taxon>Spermatophyta</taxon>
        <taxon>Magnoliopsida</taxon>
        <taxon>eudicotyledons</taxon>
        <taxon>Gunneridae</taxon>
        <taxon>Pentapetalae</taxon>
        <taxon>rosids</taxon>
        <taxon>fabids</taxon>
        <taxon>Fabales</taxon>
        <taxon>Fabaceae</taxon>
        <taxon>Papilionoideae</taxon>
        <taxon>50 kb inversion clade</taxon>
        <taxon>NPAAA clade</taxon>
        <taxon>Hologalegina</taxon>
        <taxon>IRL clade</taxon>
        <taxon>Trifolieae</taxon>
        <taxon>Trifolium</taxon>
    </lineage>
</organism>
<reference evidence="2 3" key="1">
    <citation type="journal article" date="2018" name="Front. Plant Sci.">
        <title>Red Clover (Trifolium pratense) and Zigzag Clover (T. medium) - A Picture of Genomic Similarities and Differences.</title>
        <authorList>
            <person name="Dluhosova J."/>
            <person name="Istvanek J."/>
            <person name="Nedelnik J."/>
            <person name="Repkova J."/>
        </authorList>
    </citation>
    <scope>NUCLEOTIDE SEQUENCE [LARGE SCALE GENOMIC DNA]</scope>
    <source>
        <strain evidence="3">cv. 10/8</strain>
        <tissue evidence="2">Leaf</tissue>
    </source>
</reference>
<evidence type="ECO:0000313" key="2">
    <source>
        <dbReference type="EMBL" id="MCI06516.1"/>
    </source>
</evidence>
<feature type="region of interest" description="Disordered" evidence="1">
    <location>
        <begin position="13"/>
        <end position="41"/>
    </location>
</feature>
<dbReference type="AlphaFoldDB" id="A0A392P5I7"/>
<evidence type="ECO:0000256" key="1">
    <source>
        <dbReference type="SAM" id="MobiDB-lite"/>
    </source>
</evidence>
<sequence>DLLAEGKRHLVKSNRDSGEIENRELARDVENGSEKATEDKKGGCTSTVREININISVVISSLFFSLV</sequence>
<protein>
    <submittedName>
        <fullName evidence="2">Uncharacterized protein</fullName>
    </submittedName>
</protein>
<feature type="non-terminal residue" evidence="2">
    <location>
        <position position="1"/>
    </location>
</feature>
<name>A0A392P5I7_9FABA</name>
<dbReference type="Proteomes" id="UP000265520">
    <property type="component" value="Unassembled WGS sequence"/>
</dbReference>
<accession>A0A392P5I7</accession>
<proteinExistence type="predicted"/>
<evidence type="ECO:0000313" key="3">
    <source>
        <dbReference type="Proteomes" id="UP000265520"/>
    </source>
</evidence>
<dbReference type="EMBL" id="LXQA010062086">
    <property type="protein sequence ID" value="MCI06516.1"/>
    <property type="molecule type" value="Genomic_DNA"/>
</dbReference>
<comment type="caution">
    <text evidence="2">The sequence shown here is derived from an EMBL/GenBank/DDBJ whole genome shotgun (WGS) entry which is preliminary data.</text>
</comment>